<protein>
    <submittedName>
        <fullName evidence="7">Late blight resistance protein homolog R1B-16</fullName>
    </submittedName>
</protein>
<sequence length="687" mass="79235">MGICISRIQSQNLFLDIFKCFTSISDDLYEMSDEQLEVTLHNYLKGKRYLVVMDDVWKTQVWEDVRSAFPNDLNGSRILITSREKEVASHASLTPPYFVPFLDNDASWELLCKKVFRGEKCPSNLETVGRKLAESCKGLPLSIVVLGGILTKKEKWPATWSKFIGNVNWYLTEDKERCLDILALSYSQLSRQLKLCFLYLGVFPEDYEIPTLELTKLWIAEGLIQQSGIGKMDVNAVAEYYLEDLIDRSLIQVASKKSDGTVKTCRIHDLLRDLCVSQSYQDKFFQVHLEGILSSSTKPRRLSVHCNPSNYAVASNACDTSSVRSLMFFCQGNNFEKKHWQWIWEGFKFIRVLTLLDIDNISSIPNKIEKLIYLKYLKIGNDKRTEGLRSIDTIPDSICKLRYLETIDLGIQVKDHSWPRGMWRMKQARYMQAYGPMKLPDLQPQSCGNDNILCNLQVISDINVDRKTALIISKSKFPNLKELSLCYSAYEEHMDGLEITEVLVSLENLCYLQKLEINGFPKCQPHFKYLASTLTKVSFYGSYVDSFLVRILGKLPNLLFLKIERAQNVPKLSFVAGEFPQLQVFKMINYGVEIWEVERNAMPNLQHLVIIRDFTMKALPDELWCLESLQDVKVQAVSHCLWEFLLGLKCIMSVRIFEGPTGKLKELTMKNGAKLLMQHEHDEWYMK</sequence>
<evidence type="ECO:0000256" key="1">
    <source>
        <dbReference type="ARBA" id="ARBA00022737"/>
    </source>
</evidence>
<reference evidence="7" key="2">
    <citation type="submission" date="2025-08" db="UniProtKB">
        <authorList>
            <consortium name="RefSeq"/>
        </authorList>
    </citation>
    <scope>IDENTIFICATION</scope>
    <source>
        <tissue evidence="7">Seedling</tissue>
    </source>
</reference>
<dbReference type="Proteomes" id="UP001652623">
    <property type="component" value="Chromosome 2"/>
</dbReference>
<dbReference type="PANTHER" id="PTHR23155:SF1193">
    <property type="entry name" value="DISEASE RESISTANCE PROTEIN RPP13-RELATED"/>
    <property type="match status" value="1"/>
</dbReference>
<keyword evidence="6" id="KW-1185">Reference proteome</keyword>
<name>A0A6P6G5T0_ZIZJJ</name>
<organism evidence="6 7">
    <name type="scientific">Ziziphus jujuba</name>
    <name type="common">Chinese jujube</name>
    <name type="synonym">Ziziphus sativa</name>
    <dbReference type="NCBI Taxonomy" id="326968"/>
    <lineage>
        <taxon>Eukaryota</taxon>
        <taxon>Viridiplantae</taxon>
        <taxon>Streptophyta</taxon>
        <taxon>Embryophyta</taxon>
        <taxon>Tracheophyta</taxon>
        <taxon>Spermatophyta</taxon>
        <taxon>Magnoliopsida</taxon>
        <taxon>eudicotyledons</taxon>
        <taxon>Gunneridae</taxon>
        <taxon>Pentapetalae</taxon>
        <taxon>rosids</taxon>
        <taxon>fabids</taxon>
        <taxon>Rosales</taxon>
        <taxon>Rhamnaceae</taxon>
        <taxon>Paliureae</taxon>
        <taxon>Ziziphus</taxon>
    </lineage>
</organism>
<evidence type="ECO:0000259" key="3">
    <source>
        <dbReference type="Pfam" id="PF00931"/>
    </source>
</evidence>
<dbReference type="InterPro" id="IPR036388">
    <property type="entry name" value="WH-like_DNA-bd_sf"/>
</dbReference>
<dbReference type="Pfam" id="PF23559">
    <property type="entry name" value="WHD_DRP"/>
    <property type="match status" value="1"/>
</dbReference>
<dbReference type="Gene3D" id="3.80.10.10">
    <property type="entry name" value="Ribonuclease Inhibitor"/>
    <property type="match status" value="1"/>
</dbReference>
<feature type="domain" description="Disease resistance R13L4/SHOC-2-like LRR" evidence="5">
    <location>
        <begin position="323"/>
        <end position="520"/>
    </location>
</feature>
<evidence type="ECO:0000313" key="6">
    <source>
        <dbReference type="Proteomes" id="UP001652623"/>
    </source>
</evidence>
<dbReference type="InterPro" id="IPR027417">
    <property type="entry name" value="P-loop_NTPase"/>
</dbReference>
<evidence type="ECO:0000259" key="4">
    <source>
        <dbReference type="Pfam" id="PF23559"/>
    </source>
</evidence>
<dbReference type="SUPFAM" id="SSF52540">
    <property type="entry name" value="P-loop containing nucleoside triphosphate hydrolases"/>
    <property type="match status" value="1"/>
</dbReference>
<dbReference type="Pfam" id="PF00931">
    <property type="entry name" value="NB-ARC"/>
    <property type="match status" value="1"/>
</dbReference>
<dbReference type="InterPro" id="IPR042197">
    <property type="entry name" value="Apaf_helical"/>
</dbReference>
<dbReference type="SUPFAM" id="SSF52058">
    <property type="entry name" value="L domain-like"/>
    <property type="match status" value="1"/>
</dbReference>
<dbReference type="GO" id="GO:0000166">
    <property type="term" value="F:nucleotide binding"/>
    <property type="evidence" value="ECO:0007669"/>
    <property type="project" value="UniProtKB-KW"/>
</dbReference>
<dbReference type="InterPro" id="IPR058922">
    <property type="entry name" value="WHD_DRP"/>
</dbReference>
<dbReference type="PANTHER" id="PTHR23155">
    <property type="entry name" value="DISEASE RESISTANCE PROTEIN RP"/>
    <property type="match status" value="1"/>
</dbReference>
<evidence type="ECO:0000259" key="5">
    <source>
        <dbReference type="Pfam" id="PF23598"/>
    </source>
</evidence>
<keyword evidence="1" id="KW-0677">Repeat</keyword>
<dbReference type="GO" id="GO:0006952">
    <property type="term" value="P:defense response"/>
    <property type="evidence" value="ECO:0007669"/>
    <property type="project" value="UniProtKB-KW"/>
</dbReference>
<dbReference type="Gene3D" id="3.40.50.300">
    <property type="entry name" value="P-loop containing nucleotide triphosphate hydrolases"/>
    <property type="match status" value="1"/>
</dbReference>
<dbReference type="InterPro" id="IPR032675">
    <property type="entry name" value="LRR_dom_sf"/>
</dbReference>
<evidence type="ECO:0000313" key="7">
    <source>
        <dbReference type="RefSeq" id="XP_024929554.3"/>
    </source>
</evidence>
<proteinExistence type="predicted"/>
<dbReference type="InterPro" id="IPR044974">
    <property type="entry name" value="Disease_R_plants"/>
</dbReference>
<dbReference type="Gene3D" id="1.10.10.10">
    <property type="entry name" value="Winged helix-like DNA-binding domain superfamily/Winged helix DNA-binding domain"/>
    <property type="match status" value="1"/>
</dbReference>
<dbReference type="KEGG" id="zju:112491667"/>
<dbReference type="AlphaFoldDB" id="A0A6P6G5T0"/>
<dbReference type="Pfam" id="PF23598">
    <property type="entry name" value="LRR_14"/>
    <property type="match status" value="1"/>
</dbReference>
<gene>
    <name evidence="7" type="primary">LOC112491667</name>
</gene>
<keyword evidence="2" id="KW-0611">Plant defense</keyword>
<dbReference type="InParanoid" id="A0A6P6G5T0"/>
<accession>A0A6P6G5T0</accession>
<feature type="domain" description="Disease resistance protein winged helix" evidence="4">
    <location>
        <begin position="202"/>
        <end position="275"/>
    </location>
</feature>
<dbReference type="PRINTS" id="PR00364">
    <property type="entry name" value="DISEASERSIST"/>
</dbReference>
<dbReference type="InterPro" id="IPR055414">
    <property type="entry name" value="LRR_R13L4/SHOC2-like"/>
</dbReference>
<dbReference type="RefSeq" id="XP_024929554.3">
    <property type="nucleotide sequence ID" value="XM_025073786.3"/>
</dbReference>
<dbReference type="InterPro" id="IPR002182">
    <property type="entry name" value="NB-ARC"/>
</dbReference>
<dbReference type="GeneID" id="112491667"/>
<reference evidence="6" key="1">
    <citation type="submission" date="2025-05" db="UniProtKB">
        <authorList>
            <consortium name="RefSeq"/>
        </authorList>
    </citation>
    <scope>NUCLEOTIDE SEQUENCE [LARGE SCALE GENOMIC DNA]</scope>
</reference>
<dbReference type="Gene3D" id="1.10.8.430">
    <property type="entry name" value="Helical domain of apoptotic protease-activating factors"/>
    <property type="match status" value="1"/>
</dbReference>
<evidence type="ECO:0000256" key="2">
    <source>
        <dbReference type="ARBA" id="ARBA00022821"/>
    </source>
</evidence>
<feature type="domain" description="NB-ARC" evidence="3">
    <location>
        <begin position="9"/>
        <end position="119"/>
    </location>
</feature>